<reference evidence="1 2" key="1">
    <citation type="submission" date="2021-01" db="EMBL/GenBank/DDBJ databases">
        <title>Paenibacillus sp.nov. isolated from the rhizosphere soil of tomato plant.</title>
        <authorList>
            <person name="Thin K.K."/>
            <person name="Zhang X."/>
            <person name="He S."/>
        </authorList>
    </citation>
    <scope>NUCLEOTIDE SEQUENCE [LARGE SCALE GENOMIC DNA]</scope>
    <source>
        <strain evidence="1 2">DXFW5</strain>
    </source>
</reference>
<keyword evidence="2" id="KW-1185">Reference proteome</keyword>
<protein>
    <submittedName>
        <fullName evidence="1">Uncharacterized protein</fullName>
    </submittedName>
</protein>
<organism evidence="1 2">
    <name type="scientific">Paenibacillus rhizolycopersici</name>
    <dbReference type="NCBI Taxonomy" id="2780073"/>
    <lineage>
        <taxon>Bacteria</taxon>
        <taxon>Bacillati</taxon>
        <taxon>Bacillota</taxon>
        <taxon>Bacilli</taxon>
        <taxon>Bacillales</taxon>
        <taxon>Paenibacillaceae</taxon>
        <taxon>Paenibacillus</taxon>
    </lineage>
</organism>
<accession>A0ABS2H120</accession>
<dbReference type="Proteomes" id="UP001516620">
    <property type="component" value="Unassembled WGS sequence"/>
</dbReference>
<sequence length="206" mass="22433">MGAAGALPGVHLGAVGGNKTVLQFAALYAWRFHAGKEVIAIAEDEMTLIPESAPIRSDPWMTELAHWSLSALGPEWKAYCGTWPPDVAAPAVMWRMIGMDVRPLGPTSYEVQKRMTAFLLAEDAEQEHSAVLRLLEALGTAVKIPLDPTAKRYLRIADPKMSVQPEGTAESTSAQGPLTVTLIRRMSKSIAEAPLMQSVFYQSTMR</sequence>
<proteinExistence type="predicted"/>
<gene>
    <name evidence="1" type="ORF">IM700_005250</name>
</gene>
<comment type="caution">
    <text evidence="1">The sequence shown here is derived from an EMBL/GenBank/DDBJ whole genome shotgun (WGS) entry which is preliminary data.</text>
</comment>
<dbReference type="EMBL" id="JADCNN020000003">
    <property type="protein sequence ID" value="MBM6995067.1"/>
    <property type="molecule type" value="Genomic_DNA"/>
</dbReference>
<evidence type="ECO:0000313" key="1">
    <source>
        <dbReference type="EMBL" id="MBM6995067.1"/>
    </source>
</evidence>
<evidence type="ECO:0000313" key="2">
    <source>
        <dbReference type="Proteomes" id="UP001516620"/>
    </source>
</evidence>
<name>A0ABS2H120_9BACL</name>